<proteinExistence type="predicted"/>
<dbReference type="STRING" id="926559.JoomaDRAFT_0379"/>
<dbReference type="InterPro" id="IPR044023">
    <property type="entry name" value="Ig_7"/>
</dbReference>
<evidence type="ECO:0000259" key="1">
    <source>
        <dbReference type="Pfam" id="PF19081"/>
    </source>
</evidence>
<dbReference type="Pfam" id="PF19081">
    <property type="entry name" value="Ig_7"/>
    <property type="match status" value="1"/>
</dbReference>
<accession>I3C1E3</accession>
<dbReference type="HOGENOM" id="CLU_1011125_0_0_10"/>
<dbReference type="AlphaFoldDB" id="I3C1E3"/>
<reference evidence="2 3" key="1">
    <citation type="submission" date="2012-02" db="EMBL/GenBank/DDBJ databases">
        <title>Improved High-Quality Draft genome of Joostella marina DSM 19592.</title>
        <authorList>
            <consortium name="US DOE Joint Genome Institute (JGI-PGF)"/>
            <person name="Lucas S."/>
            <person name="Copeland A."/>
            <person name="Lapidus A."/>
            <person name="Bruce D."/>
            <person name="Goodwin L."/>
            <person name="Pitluck S."/>
            <person name="Peters L."/>
            <person name="Chertkov O."/>
            <person name="Ovchinnikova G."/>
            <person name="Kyrpides N."/>
            <person name="Mavromatis K."/>
            <person name="Detter J.C."/>
            <person name="Han C."/>
            <person name="Land M."/>
            <person name="Hauser L."/>
            <person name="Markowitz V."/>
            <person name="Cheng J.-F."/>
            <person name="Hugenholtz P."/>
            <person name="Woyke T."/>
            <person name="Wu D."/>
            <person name="Tindall B."/>
            <person name="Brambilla E."/>
            <person name="Klenk H.-P."/>
            <person name="Eisen J.A."/>
        </authorList>
    </citation>
    <scope>NUCLEOTIDE SEQUENCE [LARGE SCALE GENOMIC DNA]</scope>
    <source>
        <strain evidence="2 3">DSM 19592</strain>
    </source>
</reference>
<feature type="domain" description="Ig-like" evidence="1">
    <location>
        <begin position="177"/>
        <end position="258"/>
    </location>
</feature>
<evidence type="ECO:0000313" key="3">
    <source>
        <dbReference type="Proteomes" id="UP000004690"/>
    </source>
</evidence>
<name>I3C1E3_9FLAO</name>
<gene>
    <name evidence="2" type="ORF">JoomaDRAFT_0379</name>
</gene>
<dbReference type="EMBL" id="JH651380">
    <property type="protein sequence ID" value="EIJ37436.1"/>
    <property type="molecule type" value="Genomic_DNA"/>
</dbReference>
<dbReference type="Proteomes" id="UP000004690">
    <property type="component" value="Unassembled WGS sequence"/>
</dbReference>
<dbReference type="eggNOG" id="COG1361">
    <property type="taxonomic scope" value="Bacteria"/>
</dbReference>
<sequence length="275" mass="29504">MYITLFIWMLVIYSSNVYGQRVYATTQQNSHSLSASISNENRAIDADYANYSTLNIGVGFGGLFFAQQNLQFTGVLRPRPTSPIIIKFGSTIMLSELTDEIAIQRTNGGINGTVGTAYTSAPLAALITTNGGANATEVSIPISGSSEESDGLRLRLSTSSRFSISARLYYAFFIAPPILVNTSIAICEGEIGAVGINNFQPNYTYKLYDSLTGGNLVGSSTSQVISFNAANLTSGNYYVAAVETATNFSSSRTLIQITKYLKPGNPAIEININQN</sequence>
<evidence type="ECO:0000313" key="2">
    <source>
        <dbReference type="EMBL" id="EIJ37436.1"/>
    </source>
</evidence>
<organism evidence="2 3">
    <name type="scientific">Galbibacter orientalis DSM 19592</name>
    <dbReference type="NCBI Taxonomy" id="926559"/>
    <lineage>
        <taxon>Bacteria</taxon>
        <taxon>Pseudomonadati</taxon>
        <taxon>Bacteroidota</taxon>
        <taxon>Flavobacteriia</taxon>
        <taxon>Flavobacteriales</taxon>
        <taxon>Flavobacteriaceae</taxon>
        <taxon>Galbibacter</taxon>
    </lineage>
</organism>
<protein>
    <recommendedName>
        <fullName evidence="1">Ig-like domain-containing protein</fullName>
    </recommendedName>
</protein>
<keyword evidence="3" id="KW-1185">Reference proteome</keyword>